<keyword evidence="2" id="KW-1185">Reference proteome</keyword>
<gene>
    <name evidence="1" type="ordered locus">Fleli_0272</name>
</gene>
<name>I4AFM6_BERLS</name>
<evidence type="ECO:0000313" key="1">
    <source>
        <dbReference type="EMBL" id="AFM02761.1"/>
    </source>
</evidence>
<evidence type="ECO:0000313" key="2">
    <source>
        <dbReference type="Proteomes" id="UP000006054"/>
    </source>
</evidence>
<reference evidence="2" key="1">
    <citation type="submission" date="2012-06" db="EMBL/GenBank/DDBJ databases">
        <title>The complete genome of Flexibacter litoralis DSM 6794.</title>
        <authorList>
            <person name="Lucas S."/>
            <person name="Copeland A."/>
            <person name="Lapidus A."/>
            <person name="Glavina del Rio T."/>
            <person name="Dalin E."/>
            <person name="Tice H."/>
            <person name="Bruce D."/>
            <person name="Goodwin L."/>
            <person name="Pitluck S."/>
            <person name="Peters L."/>
            <person name="Ovchinnikova G."/>
            <person name="Lu M."/>
            <person name="Kyrpides N."/>
            <person name="Mavromatis K."/>
            <person name="Ivanova N."/>
            <person name="Brettin T."/>
            <person name="Detter J.C."/>
            <person name="Han C."/>
            <person name="Larimer F."/>
            <person name="Land M."/>
            <person name="Hauser L."/>
            <person name="Markowitz V."/>
            <person name="Cheng J.-F."/>
            <person name="Hugenholtz P."/>
            <person name="Woyke T."/>
            <person name="Wu D."/>
            <person name="Spring S."/>
            <person name="Lang E."/>
            <person name="Kopitz M."/>
            <person name="Brambilla E."/>
            <person name="Klenk H.-P."/>
            <person name="Eisen J.A."/>
        </authorList>
    </citation>
    <scope>NUCLEOTIDE SEQUENCE [LARGE SCALE GENOMIC DNA]</scope>
    <source>
        <strain evidence="2">ATCC 23117 / DSM 6794 / NBRC 15988 / NCIMB 1366 / Sio-4</strain>
    </source>
</reference>
<proteinExistence type="predicted"/>
<dbReference type="STRING" id="880071.Fleli_0272"/>
<dbReference type="AlphaFoldDB" id="I4AFM6"/>
<dbReference type="KEGG" id="fli:Fleli_0272"/>
<organism evidence="1 2">
    <name type="scientific">Bernardetia litoralis (strain ATCC 23117 / DSM 6794 / NBRC 15988 / NCIMB 1366 / Fx l1 / Sio-4)</name>
    <name type="common">Flexibacter litoralis</name>
    <dbReference type="NCBI Taxonomy" id="880071"/>
    <lineage>
        <taxon>Bacteria</taxon>
        <taxon>Pseudomonadati</taxon>
        <taxon>Bacteroidota</taxon>
        <taxon>Cytophagia</taxon>
        <taxon>Cytophagales</taxon>
        <taxon>Bernardetiaceae</taxon>
        <taxon>Bernardetia</taxon>
    </lineage>
</organism>
<accession>I4AFM6</accession>
<sequence>MYKKHRAFVLTPKFCVYLQSPPNIKFDVFNKKIKVKYYIWLSVKIEM</sequence>
<dbReference type="HOGENOM" id="CLU_3168370_0_0_10"/>
<protein>
    <submittedName>
        <fullName evidence="1">Uncharacterized protein</fullName>
    </submittedName>
</protein>
<dbReference type="EMBL" id="CP003345">
    <property type="protein sequence ID" value="AFM02761.1"/>
    <property type="molecule type" value="Genomic_DNA"/>
</dbReference>
<dbReference type="Proteomes" id="UP000006054">
    <property type="component" value="Chromosome"/>
</dbReference>